<reference evidence="1" key="1">
    <citation type="submission" date="2015-12" db="EMBL/GenBank/DDBJ databases">
        <title>Gene expression during late stages of embryo sac development: a critical building block for successful pollen-pistil interactions.</title>
        <authorList>
            <person name="Liu Y."/>
            <person name="Joly V."/>
            <person name="Sabar M."/>
            <person name="Matton D.P."/>
        </authorList>
    </citation>
    <scope>NUCLEOTIDE SEQUENCE</scope>
</reference>
<proteinExistence type="predicted"/>
<organism evidence="1">
    <name type="scientific">Solanum chacoense</name>
    <name type="common">Chaco potato</name>
    <dbReference type="NCBI Taxonomy" id="4108"/>
    <lineage>
        <taxon>Eukaryota</taxon>
        <taxon>Viridiplantae</taxon>
        <taxon>Streptophyta</taxon>
        <taxon>Embryophyta</taxon>
        <taxon>Tracheophyta</taxon>
        <taxon>Spermatophyta</taxon>
        <taxon>Magnoliopsida</taxon>
        <taxon>eudicotyledons</taxon>
        <taxon>Gunneridae</taxon>
        <taxon>Pentapetalae</taxon>
        <taxon>asterids</taxon>
        <taxon>lamiids</taxon>
        <taxon>Solanales</taxon>
        <taxon>Solanaceae</taxon>
        <taxon>Solanoideae</taxon>
        <taxon>Solaneae</taxon>
        <taxon>Solanum</taxon>
    </lineage>
</organism>
<accession>A0A0V0GFJ0</accession>
<protein>
    <submittedName>
        <fullName evidence="1">Putative ovule protein</fullName>
    </submittedName>
</protein>
<name>A0A0V0GFJ0_SOLCH</name>
<evidence type="ECO:0000313" key="1">
    <source>
        <dbReference type="EMBL" id="JAP06996.1"/>
    </source>
</evidence>
<sequence length="70" mass="8438">LVWIQNQLFVFSRHISLVSRDQYILQSTEINFMELCRQHKKAKINCKSKTFPLFTKCNRHLNLVHNRPQP</sequence>
<feature type="non-terminal residue" evidence="1">
    <location>
        <position position="1"/>
    </location>
</feature>
<dbReference type="AlphaFoldDB" id="A0A0V0GFJ0"/>
<dbReference type="EMBL" id="GEDG01039739">
    <property type="protein sequence ID" value="JAP06996.1"/>
    <property type="molecule type" value="Transcribed_RNA"/>
</dbReference>